<evidence type="ECO:0000256" key="4">
    <source>
        <dbReference type="ARBA" id="ARBA00023054"/>
    </source>
</evidence>
<dbReference type="RefSeq" id="XP_016503539.1">
    <property type="nucleotide sequence ID" value="XM_016648053.1"/>
</dbReference>
<dbReference type="OrthoDB" id="3176171at2759"/>
<dbReference type="Gene3D" id="3.40.850.10">
    <property type="entry name" value="Kinesin motor domain"/>
    <property type="match status" value="1"/>
</dbReference>
<dbReference type="PROSITE" id="PS50067">
    <property type="entry name" value="KINESIN_MOTOR_2"/>
    <property type="match status" value="1"/>
</dbReference>
<reference evidence="11" key="1">
    <citation type="submission" date="2025-08" db="UniProtKB">
        <authorList>
            <consortium name="RefSeq"/>
        </authorList>
    </citation>
    <scope>IDENTIFICATION</scope>
</reference>
<keyword evidence="3 7" id="KW-0067">ATP-binding</keyword>
<evidence type="ECO:0000256" key="6">
    <source>
        <dbReference type="ARBA" id="ARBA00034488"/>
    </source>
</evidence>
<feature type="coiled-coil region" evidence="8">
    <location>
        <begin position="1426"/>
        <end position="1464"/>
    </location>
</feature>
<dbReference type="FunFam" id="3.40.850.10:FF:000033">
    <property type="entry name" value="Kinesin-like protein KIN-12E"/>
    <property type="match status" value="1"/>
</dbReference>
<feature type="coiled-coil region" evidence="8">
    <location>
        <begin position="1814"/>
        <end position="1876"/>
    </location>
</feature>
<dbReference type="PROSITE" id="PS00411">
    <property type="entry name" value="KINESIN_MOTOR_1"/>
    <property type="match status" value="1"/>
</dbReference>
<dbReference type="InterPro" id="IPR036961">
    <property type="entry name" value="Kinesin_motor_dom_sf"/>
</dbReference>
<feature type="coiled-coil region" evidence="8">
    <location>
        <begin position="785"/>
        <end position="826"/>
    </location>
</feature>
<accession>A0A1S4CR95</accession>
<evidence type="ECO:0000256" key="8">
    <source>
        <dbReference type="SAM" id="Coils"/>
    </source>
</evidence>
<protein>
    <submittedName>
        <fullName evidence="11">Phragmoplast orienting kinesin-1 isoform X1</fullName>
    </submittedName>
</protein>
<feature type="binding site" evidence="7">
    <location>
        <begin position="229"/>
        <end position="236"/>
    </location>
    <ligand>
        <name>ATP</name>
        <dbReference type="ChEBI" id="CHEBI:30616"/>
    </ligand>
</feature>
<keyword evidence="2 7" id="KW-0547">Nucleotide-binding</keyword>
<dbReference type="PANTHER" id="PTHR37739:SF18">
    <property type="entry name" value="KINESIN-LIKE PROTEIN KIN-12C"/>
    <property type="match status" value="1"/>
</dbReference>
<dbReference type="GO" id="GO:0008017">
    <property type="term" value="F:microtubule binding"/>
    <property type="evidence" value="ECO:0007669"/>
    <property type="project" value="InterPro"/>
</dbReference>
<dbReference type="Pfam" id="PF00225">
    <property type="entry name" value="Kinesin"/>
    <property type="match status" value="1"/>
</dbReference>
<feature type="coiled-coil region" evidence="8">
    <location>
        <begin position="1906"/>
        <end position="1958"/>
    </location>
</feature>
<dbReference type="PRINTS" id="PR00380">
    <property type="entry name" value="KINESINHEAVY"/>
</dbReference>
<dbReference type="InterPro" id="IPR001752">
    <property type="entry name" value="Kinesin_motor_dom"/>
</dbReference>
<feature type="coiled-coil region" evidence="8">
    <location>
        <begin position="492"/>
        <end position="519"/>
    </location>
</feature>
<evidence type="ECO:0000256" key="9">
    <source>
        <dbReference type="SAM" id="MobiDB-lite"/>
    </source>
</evidence>
<keyword evidence="5 7" id="KW-0505">Motor protein</keyword>
<dbReference type="SUPFAM" id="SSF52540">
    <property type="entry name" value="P-loop containing nucleoside triphosphate hydrolases"/>
    <property type="match status" value="1"/>
</dbReference>
<evidence type="ECO:0000256" key="5">
    <source>
        <dbReference type="ARBA" id="ARBA00023175"/>
    </source>
</evidence>
<feature type="domain" description="Kinesin motor" evidence="10">
    <location>
        <begin position="148"/>
        <end position="485"/>
    </location>
</feature>
<proteinExistence type="inferred from homology"/>
<keyword evidence="4 8" id="KW-0175">Coiled coil</keyword>
<evidence type="ECO:0000313" key="11">
    <source>
        <dbReference type="RefSeq" id="XP_016503539.1"/>
    </source>
</evidence>
<dbReference type="InterPro" id="IPR027417">
    <property type="entry name" value="P-loop_NTPase"/>
</dbReference>
<feature type="region of interest" description="Disordered" evidence="9">
    <location>
        <begin position="833"/>
        <end position="853"/>
    </location>
</feature>
<dbReference type="GO" id="GO:0032153">
    <property type="term" value="C:cell division site"/>
    <property type="evidence" value="ECO:0000318"/>
    <property type="project" value="GO_Central"/>
</dbReference>
<dbReference type="GO" id="GO:0005524">
    <property type="term" value="F:ATP binding"/>
    <property type="evidence" value="ECO:0007669"/>
    <property type="project" value="UniProtKB-UniRule"/>
</dbReference>
<feature type="compositionally biased region" description="Polar residues" evidence="9">
    <location>
        <begin position="1959"/>
        <end position="1969"/>
    </location>
</feature>
<feature type="region of interest" description="Disordered" evidence="9">
    <location>
        <begin position="1959"/>
        <end position="1983"/>
    </location>
</feature>
<dbReference type="GO" id="GO:0005874">
    <property type="term" value="C:microtubule"/>
    <property type="evidence" value="ECO:0007669"/>
    <property type="project" value="UniProtKB-KW"/>
</dbReference>
<dbReference type="InterPro" id="IPR044986">
    <property type="entry name" value="KIF15/KIN-12"/>
</dbReference>
<keyword evidence="1" id="KW-0493">Microtubule</keyword>
<feature type="compositionally biased region" description="Basic and acidic residues" evidence="9">
    <location>
        <begin position="833"/>
        <end position="847"/>
    </location>
</feature>
<comment type="similarity">
    <text evidence="6">Belongs to the TRAFAC class myosin-kinesin ATPase superfamily. Kinesin family. KIN-12 subfamily.</text>
</comment>
<evidence type="ECO:0000256" key="1">
    <source>
        <dbReference type="ARBA" id="ARBA00022701"/>
    </source>
</evidence>
<feature type="coiled-coil region" evidence="8">
    <location>
        <begin position="1589"/>
        <end position="1785"/>
    </location>
</feature>
<dbReference type="PaxDb" id="4097-A0A1S4CR95"/>
<dbReference type="KEGG" id="nta:107821617"/>
<dbReference type="InterPro" id="IPR019821">
    <property type="entry name" value="Kinesin_motor_CS"/>
</dbReference>
<feature type="compositionally biased region" description="Low complexity" evidence="9">
    <location>
        <begin position="1"/>
        <end position="16"/>
    </location>
</feature>
<name>A0A1S4CR95_TOBAC</name>
<dbReference type="STRING" id="4097.A0A1S4CR95"/>
<dbReference type="SMR" id="A0A1S4CR95"/>
<evidence type="ECO:0000259" key="10">
    <source>
        <dbReference type="PROSITE" id="PS50067"/>
    </source>
</evidence>
<dbReference type="SMART" id="SM00129">
    <property type="entry name" value="KISc"/>
    <property type="match status" value="1"/>
</dbReference>
<dbReference type="PANTHER" id="PTHR37739">
    <property type="entry name" value="KINESIN-LIKE PROTEIN KIN-12D"/>
    <property type="match status" value="1"/>
</dbReference>
<dbReference type="OMA" id="TMMGEIN"/>
<evidence type="ECO:0000256" key="2">
    <source>
        <dbReference type="ARBA" id="ARBA00022741"/>
    </source>
</evidence>
<feature type="coiled-coil region" evidence="8">
    <location>
        <begin position="2067"/>
        <end position="2115"/>
    </location>
</feature>
<gene>
    <name evidence="11" type="primary">LOC107821617</name>
</gene>
<evidence type="ECO:0000256" key="7">
    <source>
        <dbReference type="PROSITE-ProRule" id="PRU00283"/>
    </source>
</evidence>
<organism evidence="11">
    <name type="scientific">Nicotiana tabacum</name>
    <name type="common">Common tobacco</name>
    <dbReference type="NCBI Taxonomy" id="4097"/>
    <lineage>
        <taxon>Eukaryota</taxon>
        <taxon>Viridiplantae</taxon>
        <taxon>Streptophyta</taxon>
        <taxon>Embryophyta</taxon>
        <taxon>Tracheophyta</taxon>
        <taxon>Spermatophyta</taxon>
        <taxon>Magnoliopsida</taxon>
        <taxon>eudicotyledons</taxon>
        <taxon>Gunneridae</taxon>
        <taxon>Pentapetalae</taxon>
        <taxon>asterids</taxon>
        <taxon>lamiids</taxon>
        <taxon>Solanales</taxon>
        <taxon>Solanaceae</taxon>
        <taxon>Nicotianoideae</taxon>
        <taxon>Nicotianeae</taxon>
        <taxon>Nicotiana</taxon>
    </lineage>
</organism>
<dbReference type="GO" id="GO:0007018">
    <property type="term" value="P:microtubule-based movement"/>
    <property type="evidence" value="ECO:0007669"/>
    <property type="project" value="InterPro"/>
</dbReference>
<dbReference type="GO" id="GO:0000281">
    <property type="term" value="P:mitotic cytokinesis"/>
    <property type="evidence" value="ECO:0000318"/>
    <property type="project" value="GO_Central"/>
</dbReference>
<dbReference type="GO" id="GO:0003777">
    <property type="term" value="F:microtubule motor activity"/>
    <property type="evidence" value="ECO:0007669"/>
    <property type="project" value="InterPro"/>
</dbReference>
<evidence type="ECO:0000256" key="3">
    <source>
        <dbReference type="ARBA" id="ARBA00022840"/>
    </source>
</evidence>
<feature type="region of interest" description="Disordered" evidence="9">
    <location>
        <begin position="1"/>
        <end position="44"/>
    </location>
</feature>
<sequence>MSKDASSSSVRSADARTQFESNENDFDNTEFPFPPPTRTPLNSIADPSQRLTLAQDLHPTKSETTRAVRDANGVRGKAHSEPNSAQTTPVRRICNVFTRSGARHALHTGGKGTTLLSSRTSKGTLFINSEPSVHFELSENPSFWNDHNVQVLIRVRPLNNMEKVLQGYGRCLRQETAQTLVWLGHLETRFTFDHLACETISQEKLFKVAGLPMVDNCMSGYNSCMFAYGQTGSGKTYTMMGDIGEMGGKLSEQCGITPRIFEYLFTRIGQEEDDRKNERLKYSCKCSFLEIYNEQITDLLEPSSTNLLLREDLKKGVYVENLTEVSVSSVDDILRILLQGAANRKMAATHMNTESSRSHSVFTCNIESCWEKDSMKHFRFGRLNLVDLAGSERQKSCGAEGDRLKEAANINKSLSTLGLVIMSLVDLAHGKHRHIPYRDSRLTFLLQDSLGGNSKTAVIATVSPSICSASETLSTLKFAQRAKLIQNNAKINEDASGDVSALQQQIQQLKGQLSFLLKHQGTENYFPESVPCLDQFSLCEFPESFYLSEELNLHTDCGPQHGRSDSLHYLKSTLLNAVRREKLAAMEVWRLEAEIEAMKHLVHQQEEEVQLSKYIMKLREEKVDRLESLGNGIISADSFILEENNALKDEIRLLWARTEQNPELTRLAHENISLLKQLRWFKNFYRNRKTGTLVAEISELCEQERFTAGELKECREMNSKLISEVDELQGELGKHVNLNQAAFDFVETISTEADKVNRASQDPLEGGESKHQEVVEIDWASISQHKDIMKQLVEARSLMEAMEEEQVKLIEELEFTREENQRLSKQLCETERAGIQHRPKPDSHESRGSVFENQDSNGDLCMVALQAKLEKMSKDLGEAHLLNSQYLEDHALKLSEEHQTELVREEVETETTKAILHMQEEIVAMKSELQEKLCLMADENMSLKNNLEAKEEEIEALCMEWEIATLELTSFLVDGSKSLRDASSHIEHIACSFPDINACIGGHVERAAKICVEKEETILLLRRSLEEAQRVILQMDEKLNSLKGATMAFTQAQQLDNESSDKEAFQLVSSLDDQISRLESVEKHLLHKGNHTAEVHAASFSANDGSDSLDRNLTKGDSSSESVLALIANENNIELAMLKLLEVENAVNALCFDAQNYLSGLQSDAYKMICLCKEFNQEFLDLIHQMRNKFYDLIENGSSQYHAVGFPSSDTSKLHDHNKQQKLLHQIRYELVETNEKLNHITANLSRILNLHLCPDTTEDPSESDGWTTDCLASCSNLSTESVASGKRSNTSPHSCNSQSIPKNLNLEGTTLLHLRRDFKMAYGAFAKINAQFYSVFNEKGEGSPPVMYLSDSAELAKLNDQQPIKNQQNEIIQGHKMMMHGAEFSCNYRREEETGDEITEEKNFFKKFELAFSTIKEVDYTLNTLVKVNENEKKLTSMLRQAEEELLEQKASLVEDVKQLKSSIRQRDEEIGILQDEACCSLQEISNTMSLLEGSFLDMQKDVEEFLKTLFADAFRMAEETLNLISNSNLLLEGIVFDTMKNGISSTVLYRCEAIDSIRDLGRSCGSCNIGMIMDKEELDGITSFGKMEDKELGLDQINSKNENLELRKELERKEALLKGLLFDISLLQESASSRKDITDEVEKLIAALDQAQNELSTKEHQLDEMLIQHRTLENRLKEMESDLFASKSDLEETRRESDTFSNQNSELRALLDDLCLKKSQTEDELEEQREIVKSLESEILRLTSSAEKQLIPSMTDKDTEDDLKRVTGEKNQLLEQLRFLQDRLDMACSLADENEAIAVQAHQASEASKMYAEQKDEEVKILEHSVEELDGTINVLENKVHEMEEEVERDRLIRDSLELELQALRKRLLMVENSRSMDMKSSGELSTKDQFSRFVEPTEVYYRIGDLEEEKAELTKEIEQYKEYISEILLHAQAQASQYQQKYKELEAVLHGLETHSLNTLNGGPTSDKTEKCSSSTRTRGSSSPFRCISSLVQQMNSEKDQELSAAKFHIEELEVLQAQKQKEICMLNSRLAATENMTHDVIRDLLGVKLDMTSYANLIKQYQLQKFVEEAQQQSEERIAMERQLSDLRRQIDDLVEERERYILKVKKSEADVLSSQMCIEQLRERDQLLTAQNEMLTMDRTNLQRKIVELDDMVKRLLRRQTQMGALARLKEIDLSQRLGCPQKLVLGARDKLSLAHEADNLGTRDNLNGCGKETKLR</sequence>